<dbReference type="CDD" id="cd01148">
    <property type="entry name" value="TroA_a"/>
    <property type="match status" value="1"/>
</dbReference>
<feature type="chain" id="PRO_5013214124" evidence="1">
    <location>
        <begin position="30"/>
        <end position="344"/>
    </location>
</feature>
<accession>A0A256FJN8</accession>
<proteinExistence type="predicted"/>
<organism evidence="3 4">
    <name type="scientific">Brucella thiophenivorans</name>
    <dbReference type="NCBI Taxonomy" id="571255"/>
    <lineage>
        <taxon>Bacteria</taxon>
        <taxon>Pseudomonadati</taxon>
        <taxon>Pseudomonadota</taxon>
        <taxon>Alphaproteobacteria</taxon>
        <taxon>Hyphomicrobiales</taxon>
        <taxon>Brucellaceae</taxon>
        <taxon>Brucella/Ochrobactrum group</taxon>
        <taxon>Brucella</taxon>
    </lineage>
</organism>
<dbReference type="EMBL" id="NNRJ01000051">
    <property type="protein sequence ID" value="OYR14916.1"/>
    <property type="molecule type" value="Genomic_DNA"/>
</dbReference>
<evidence type="ECO:0000259" key="2">
    <source>
        <dbReference type="PROSITE" id="PS50983"/>
    </source>
</evidence>
<comment type="caution">
    <text evidence="3">The sequence shown here is derived from an EMBL/GenBank/DDBJ whole genome shotgun (WGS) entry which is preliminary data.</text>
</comment>
<evidence type="ECO:0000256" key="1">
    <source>
        <dbReference type="SAM" id="SignalP"/>
    </source>
</evidence>
<evidence type="ECO:0000313" key="3">
    <source>
        <dbReference type="EMBL" id="OYR14916.1"/>
    </source>
</evidence>
<dbReference type="RefSeq" id="WP_094508105.1">
    <property type="nucleotide sequence ID" value="NZ_JBHEEK010000003.1"/>
</dbReference>
<dbReference type="AlphaFoldDB" id="A0A256FJN8"/>
<sequence>MKLLGHVPFGALIGAATLFVTSFAGNAFAADTTYPLTFKNCGRDVTFKHAPQRAVAVGQSSAEIMYLLGLGDKMVGTAVWIGPVLKGYEEANAKVKRLADNDPSFESVLAEKPDMVAAQFQWHVGPEGIVAKPEQFEELGIPVYTSPADCVGKDNSGGGDGVRHGVFTINLIYQEIEELSQIFNVQDRGTQVVADLKAREDAARKKIGSADGKLSAVVWFSSAELDIDPYVAGKNGAPAYILKTLGINNIIDSEEEWPTVGWETIAKANPTIIIAGTMERRRFPADDVAVKREFLKSDPVASLMPAVKEGHVFDMDAQAMNPTIRTIEGIETLADAIAASGLNK</sequence>
<dbReference type="Proteomes" id="UP000215590">
    <property type="component" value="Unassembled WGS sequence"/>
</dbReference>
<dbReference type="Gene3D" id="3.40.50.1980">
    <property type="entry name" value="Nitrogenase molybdenum iron protein domain"/>
    <property type="match status" value="2"/>
</dbReference>
<dbReference type="InterPro" id="IPR002491">
    <property type="entry name" value="ABC_transptr_periplasmic_BD"/>
</dbReference>
<gene>
    <name evidence="3" type="ORF">CEV31_3078</name>
</gene>
<protein>
    <submittedName>
        <fullName evidence="3">Periplasmic binding family protein</fullName>
    </submittedName>
</protein>
<dbReference type="PROSITE" id="PS50983">
    <property type="entry name" value="FE_B12_PBP"/>
    <property type="match status" value="1"/>
</dbReference>
<keyword evidence="4" id="KW-1185">Reference proteome</keyword>
<evidence type="ECO:0000313" key="4">
    <source>
        <dbReference type="Proteomes" id="UP000215590"/>
    </source>
</evidence>
<dbReference type="InterPro" id="IPR050902">
    <property type="entry name" value="ABC_Transporter_SBP"/>
</dbReference>
<feature type="domain" description="Fe/B12 periplasmic-binding" evidence="2">
    <location>
        <begin position="53"/>
        <end position="344"/>
    </location>
</feature>
<name>A0A256FJN8_9HYPH</name>
<dbReference type="PANTHER" id="PTHR30535">
    <property type="entry name" value="VITAMIN B12-BINDING PROTEIN"/>
    <property type="match status" value="1"/>
</dbReference>
<dbReference type="SUPFAM" id="SSF53807">
    <property type="entry name" value="Helical backbone' metal receptor"/>
    <property type="match status" value="1"/>
</dbReference>
<reference evidence="3 4" key="1">
    <citation type="submission" date="2017-07" db="EMBL/GenBank/DDBJ databases">
        <title>Phylogenetic study on the rhizospheric bacterium Ochrobactrum sp. A44.</title>
        <authorList>
            <person name="Krzyzanowska D.M."/>
            <person name="Ossowicki A."/>
            <person name="Rajewska M."/>
            <person name="Maciag T."/>
            <person name="Kaczynski Z."/>
            <person name="Czerwicka M."/>
            <person name="Jafra S."/>
        </authorList>
    </citation>
    <scope>NUCLEOTIDE SEQUENCE [LARGE SCALE GENOMIC DNA]</scope>
    <source>
        <strain evidence="3 4">DSM 7216</strain>
    </source>
</reference>
<feature type="signal peptide" evidence="1">
    <location>
        <begin position="1"/>
        <end position="29"/>
    </location>
</feature>
<dbReference type="PANTHER" id="PTHR30535:SF7">
    <property type="entry name" value="IRON(III) DICITRATE-BINDING PROTEIN"/>
    <property type="match status" value="1"/>
</dbReference>
<keyword evidence="1" id="KW-0732">Signal</keyword>
<dbReference type="OrthoDB" id="9797850at2"/>
<dbReference type="Pfam" id="PF01497">
    <property type="entry name" value="Peripla_BP_2"/>
    <property type="match status" value="1"/>
</dbReference>